<dbReference type="EMBL" id="FNQJ01000001">
    <property type="protein sequence ID" value="SDZ77546.1"/>
    <property type="molecule type" value="Genomic_DNA"/>
</dbReference>
<accession>A0A1H3VRZ8</accession>
<feature type="domain" description="MobA/VirD2-like nuclease" evidence="3">
    <location>
        <begin position="52"/>
        <end position="140"/>
    </location>
</feature>
<organism evidence="4 5">
    <name type="scientific">Acidovorax soli</name>
    <dbReference type="NCBI Taxonomy" id="592050"/>
    <lineage>
        <taxon>Bacteria</taxon>
        <taxon>Pseudomonadati</taxon>
        <taxon>Pseudomonadota</taxon>
        <taxon>Betaproteobacteria</taxon>
        <taxon>Burkholderiales</taxon>
        <taxon>Comamonadaceae</taxon>
        <taxon>Acidovorax</taxon>
    </lineage>
</organism>
<evidence type="ECO:0000313" key="5">
    <source>
        <dbReference type="Proteomes" id="UP000199002"/>
    </source>
</evidence>
<dbReference type="GeneID" id="34234528"/>
<proteinExistence type="predicted"/>
<evidence type="ECO:0000256" key="2">
    <source>
        <dbReference type="SAM" id="MobiDB-lite"/>
    </source>
</evidence>
<dbReference type="AlphaFoldDB" id="A0A1H3VRZ8"/>
<dbReference type="Proteomes" id="UP000199002">
    <property type="component" value="Unassembled WGS sequence"/>
</dbReference>
<sequence length="445" mass="49624">MIVQFFNHGKGKSKSAIGYLLSAKDSEGKIRNPPPEIFYGDKKLTANLIDNNPNEFKYTSGVIAFRDNEKPTTAQLKQIVKAFYEAFAPGLGPDRVNMFIVKHQDKGNVELHFLVPRLDTKTMKSFNISPPGKKSQQLANDFQAIWNDKLGFSQVIEDPLKAVFSQFDKKVPAGSTSKKIKERVSQSISKAIRNGTLKSRDDFTNFLESRGCEITRKGKDYISVKFPGEKKAIKFKGPAFSANTDYQALAQTANQQMNNTVLDPIQKIKILNRMEESVQQRLIFNKSRYTPKKRRPDPNKNLLKRRVPKIKTNPQISNLIDISSQPIANNSNSVEKGISFQDAIKATSGAKGSQNAKSPVSERKTSSGAVQGVAKSLGSLQMQIDSAQADLANAQTLEDRIKAEAKLNSLILQKNKLLAELEQARIAELNQEQTPGHTPRRRPRP</sequence>
<dbReference type="InterPro" id="IPR005094">
    <property type="entry name" value="Endonuclease_MobA/VirD2"/>
</dbReference>
<gene>
    <name evidence="4" type="ORF">SAMN05421875_101350</name>
</gene>
<evidence type="ECO:0000256" key="1">
    <source>
        <dbReference type="SAM" id="Coils"/>
    </source>
</evidence>
<evidence type="ECO:0000259" key="3">
    <source>
        <dbReference type="Pfam" id="PF03432"/>
    </source>
</evidence>
<dbReference type="RefSeq" id="WP_092696709.1">
    <property type="nucleotide sequence ID" value="NZ_FNQJ01000001.1"/>
</dbReference>
<evidence type="ECO:0000313" key="4">
    <source>
        <dbReference type="EMBL" id="SDZ77546.1"/>
    </source>
</evidence>
<keyword evidence="5" id="KW-1185">Reference proteome</keyword>
<reference evidence="5" key="1">
    <citation type="submission" date="2016-10" db="EMBL/GenBank/DDBJ databases">
        <authorList>
            <person name="Varghese N."/>
            <person name="Submissions S."/>
        </authorList>
    </citation>
    <scope>NUCLEOTIDE SEQUENCE [LARGE SCALE GENOMIC DNA]</scope>
    <source>
        <strain evidence="5">DSM 25157</strain>
    </source>
</reference>
<name>A0A1H3VRZ8_9BURK</name>
<protein>
    <submittedName>
        <fullName evidence="4">Relaxase/Mobilisation nuclease domain-containing protein</fullName>
    </submittedName>
</protein>
<feature type="coiled-coil region" evidence="1">
    <location>
        <begin position="377"/>
        <end position="432"/>
    </location>
</feature>
<feature type="region of interest" description="Disordered" evidence="2">
    <location>
        <begin position="347"/>
        <end position="369"/>
    </location>
</feature>
<dbReference type="Pfam" id="PF03432">
    <property type="entry name" value="Relaxase"/>
    <property type="match status" value="1"/>
</dbReference>
<keyword evidence="1" id="KW-0175">Coiled coil</keyword>